<gene>
    <name evidence="2" type="ORF">Mth01_42510</name>
</gene>
<sequence>MGSILIFRREPGHISVVGIARADMGNLQPQLAHRHPARLHLDAAGSGPASPQVAAPPMDKPW</sequence>
<proteinExistence type="predicted"/>
<name>A0A8J3RGM0_9ACTN</name>
<comment type="caution">
    <text evidence="2">The sequence shown here is derived from an EMBL/GenBank/DDBJ whole genome shotgun (WGS) entry which is preliminary data.</text>
</comment>
<dbReference type="Proteomes" id="UP000610966">
    <property type="component" value="Unassembled WGS sequence"/>
</dbReference>
<dbReference type="EMBL" id="BOOG01000043">
    <property type="protein sequence ID" value="GIH71998.1"/>
    <property type="molecule type" value="Genomic_DNA"/>
</dbReference>
<dbReference type="AlphaFoldDB" id="A0A8J3RGM0"/>
<keyword evidence="3" id="KW-1185">Reference proteome</keyword>
<evidence type="ECO:0000313" key="2">
    <source>
        <dbReference type="EMBL" id="GIH71998.1"/>
    </source>
</evidence>
<evidence type="ECO:0000313" key="3">
    <source>
        <dbReference type="Proteomes" id="UP000610966"/>
    </source>
</evidence>
<reference evidence="2" key="1">
    <citation type="submission" date="2021-01" db="EMBL/GenBank/DDBJ databases">
        <title>Whole genome shotgun sequence of Sphaerimonospora thailandensis NBRC 107569.</title>
        <authorList>
            <person name="Komaki H."/>
            <person name="Tamura T."/>
        </authorList>
    </citation>
    <scope>NUCLEOTIDE SEQUENCE</scope>
    <source>
        <strain evidence="2">NBRC 107569</strain>
    </source>
</reference>
<protein>
    <submittedName>
        <fullName evidence="2">Uncharacterized protein</fullName>
    </submittedName>
</protein>
<accession>A0A8J3RGM0</accession>
<evidence type="ECO:0000256" key="1">
    <source>
        <dbReference type="SAM" id="MobiDB-lite"/>
    </source>
</evidence>
<feature type="region of interest" description="Disordered" evidence="1">
    <location>
        <begin position="41"/>
        <end position="62"/>
    </location>
</feature>
<organism evidence="2 3">
    <name type="scientific">Sphaerimonospora thailandensis</name>
    <dbReference type="NCBI Taxonomy" id="795644"/>
    <lineage>
        <taxon>Bacteria</taxon>
        <taxon>Bacillati</taxon>
        <taxon>Actinomycetota</taxon>
        <taxon>Actinomycetes</taxon>
        <taxon>Streptosporangiales</taxon>
        <taxon>Streptosporangiaceae</taxon>
        <taxon>Sphaerimonospora</taxon>
    </lineage>
</organism>